<organism evidence="7 8">
    <name type="scientific">Serratia liquefaciens</name>
    <dbReference type="NCBI Taxonomy" id="614"/>
    <lineage>
        <taxon>Bacteria</taxon>
        <taxon>Pseudomonadati</taxon>
        <taxon>Pseudomonadota</taxon>
        <taxon>Gammaproteobacteria</taxon>
        <taxon>Enterobacterales</taxon>
        <taxon>Yersiniaceae</taxon>
        <taxon>Serratia</taxon>
    </lineage>
</organism>
<dbReference type="InterPro" id="IPR036388">
    <property type="entry name" value="WH-like_DNA-bd_sf"/>
</dbReference>
<dbReference type="PROSITE" id="PS00622">
    <property type="entry name" value="HTH_LUXR_1"/>
    <property type="match status" value="1"/>
</dbReference>
<dbReference type="EMBL" id="CP033893">
    <property type="protein sequence ID" value="QDL33327.1"/>
    <property type="molecule type" value="Genomic_DNA"/>
</dbReference>
<dbReference type="PROSITE" id="PS50043">
    <property type="entry name" value="HTH_LUXR_2"/>
    <property type="match status" value="1"/>
</dbReference>
<dbReference type="SMART" id="SM00448">
    <property type="entry name" value="REC"/>
    <property type="match status" value="1"/>
</dbReference>
<dbReference type="InterPro" id="IPR001789">
    <property type="entry name" value="Sig_transdc_resp-reg_receiver"/>
</dbReference>
<evidence type="ECO:0000259" key="5">
    <source>
        <dbReference type="PROSITE" id="PS50043"/>
    </source>
</evidence>
<dbReference type="PANTHER" id="PTHR45566">
    <property type="entry name" value="HTH-TYPE TRANSCRIPTIONAL REGULATOR YHJB-RELATED"/>
    <property type="match status" value="1"/>
</dbReference>
<feature type="domain" description="Response regulatory" evidence="6">
    <location>
        <begin position="3"/>
        <end position="119"/>
    </location>
</feature>
<dbReference type="SUPFAM" id="SSF52172">
    <property type="entry name" value="CheY-like"/>
    <property type="match status" value="1"/>
</dbReference>
<dbReference type="InterPro" id="IPR051015">
    <property type="entry name" value="EvgA-like"/>
</dbReference>
<protein>
    <submittedName>
        <fullName evidence="7">DNA-binding response regulator</fullName>
    </submittedName>
</protein>
<evidence type="ECO:0000256" key="3">
    <source>
        <dbReference type="ARBA" id="ARBA00023125"/>
    </source>
</evidence>
<reference evidence="7 8" key="1">
    <citation type="submission" date="2018-11" db="EMBL/GenBank/DDBJ databases">
        <title>The first complete genome of Serratia liquefaciens isolated from metalophyte plant revel distinctness adaptive mechanisms in an extreme habitat.</title>
        <authorList>
            <person name="Caneschi W.L."/>
            <person name="Sanchez A.B."/>
            <person name="Felestrino E.B."/>
            <person name="Assis R.A.B."/>
            <person name="Lemes C.G.C."/>
            <person name="Cordeiro I.F."/>
            <person name="Fonseca N.P."/>
            <person name="Villa M."/>
            <person name="Vieira I.T."/>
            <person name="Moraes L.A."/>
            <person name="Kamino L.H.Y."/>
            <person name="do Carmo F."/>
            <person name="Garcia C.M."/>
            <person name="Almeida N.F."/>
            <person name="Silva R.S."/>
            <person name="Ferro J.A."/>
            <person name="Ferro M.I.T."/>
            <person name="Varani A.M."/>
            <person name="Ferreira R.M."/>
            <person name="dos Santos V.L."/>
            <person name="Silva U.C."/>
            <person name="Setubal J.C."/>
            <person name="Moreira L.M."/>
        </authorList>
    </citation>
    <scope>NUCLEOTIDE SEQUENCE [LARGE SCALE GENOMIC DNA]</scope>
    <source>
        <strain evidence="7 8">FG3</strain>
    </source>
</reference>
<evidence type="ECO:0000313" key="7">
    <source>
        <dbReference type="EMBL" id="QDL33327.1"/>
    </source>
</evidence>
<dbReference type="InterPro" id="IPR058245">
    <property type="entry name" value="NreC/VraR/RcsB-like_REC"/>
</dbReference>
<evidence type="ECO:0000256" key="4">
    <source>
        <dbReference type="PROSITE-ProRule" id="PRU00169"/>
    </source>
</evidence>
<dbReference type="RefSeq" id="WP_142815729.1">
    <property type="nucleotide sequence ID" value="NZ_CAMITQ010000001.1"/>
</dbReference>
<dbReference type="InterPro" id="IPR000792">
    <property type="entry name" value="Tscrpt_reg_LuxR_C"/>
</dbReference>
<dbReference type="PANTHER" id="PTHR45566:SF1">
    <property type="entry name" value="HTH-TYPE TRANSCRIPTIONAL REGULATOR YHJB-RELATED"/>
    <property type="match status" value="1"/>
</dbReference>
<name>A0A515CYV1_SERLI</name>
<dbReference type="GO" id="GO:0006355">
    <property type="term" value="P:regulation of DNA-templated transcription"/>
    <property type="evidence" value="ECO:0007669"/>
    <property type="project" value="InterPro"/>
</dbReference>
<dbReference type="CDD" id="cd17535">
    <property type="entry name" value="REC_NarL-like"/>
    <property type="match status" value="1"/>
</dbReference>
<dbReference type="Gene3D" id="1.10.10.10">
    <property type="entry name" value="Winged helix-like DNA-binding domain superfamily/Winged helix DNA-binding domain"/>
    <property type="match status" value="1"/>
</dbReference>
<feature type="modified residue" description="4-aspartylphosphate" evidence="4">
    <location>
        <position position="54"/>
    </location>
</feature>
<dbReference type="SUPFAM" id="SSF46894">
    <property type="entry name" value="C-terminal effector domain of the bipartite response regulators"/>
    <property type="match status" value="1"/>
</dbReference>
<dbReference type="STRING" id="614.XJ20_17445"/>
<proteinExistence type="predicted"/>
<feature type="domain" description="HTH luxR-type" evidence="5">
    <location>
        <begin position="135"/>
        <end position="200"/>
    </location>
</feature>
<keyword evidence="2" id="KW-0902">Two-component regulatory system</keyword>
<dbReference type="CDD" id="cd06170">
    <property type="entry name" value="LuxR_C_like"/>
    <property type="match status" value="1"/>
</dbReference>
<dbReference type="Gene3D" id="3.40.50.2300">
    <property type="match status" value="1"/>
</dbReference>
<dbReference type="PROSITE" id="PS50110">
    <property type="entry name" value="RESPONSE_REGULATORY"/>
    <property type="match status" value="1"/>
</dbReference>
<dbReference type="GO" id="GO:0000160">
    <property type="term" value="P:phosphorelay signal transduction system"/>
    <property type="evidence" value="ECO:0007669"/>
    <property type="project" value="InterPro"/>
</dbReference>
<keyword evidence="1 4" id="KW-0597">Phosphoprotein</keyword>
<evidence type="ECO:0000256" key="2">
    <source>
        <dbReference type="ARBA" id="ARBA00023012"/>
    </source>
</evidence>
<dbReference type="GO" id="GO:0003677">
    <property type="term" value="F:DNA binding"/>
    <property type="evidence" value="ECO:0007669"/>
    <property type="project" value="UniProtKB-KW"/>
</dbReference>
<dbReference type="Pfam" id="PF00072">
    <property type="entry name" value="Response_reg"/>
    <property type="match status" value="1"/>
</dbReference>
<dbReference type="AlphaFoldDB" id="A0A515CYV1"/>
<dbReference type="Proteomes" id="UP000317572">
    <property type="component" value="Chromosome"/>
</dbReference>
<dbReference type="SMART" id="SM00421">
    <property type="entry name" value="HTH_LUXR"/>
    <property type="match status" value="1"/>
</dbReference>
<sequence>MPSLLLVDDHPVVHVALEAALIKSSRLYHLQAVQDDVQAMAQLATADFALVILDIGLPQVDGLQLLKKIRRHYPQQPILIYTAQEEDIYARMAYSAGANGFVHKGSRLEELVLAIETVLDGSLSFPATAMTEEALPAEGTLLTPKELQVLGLLSKGLSNLQIAEMLNISNKTVSTHKKNILRKTGASNLLELVAVFKELAP</sequence>
<dbReference type="PRINTS" id="PR00038">
    <property type="entry name" value="HTHLUXR"/>
</dbReference>
<evidence type="ECO:0000259" key="6">
    <source>
        <dbReference type="PROSITE" id="PS50110"/>
    </source>
</evidence>
<evidence type="ECO:0000313" key="8">
    <source>
        <dbReference type="Proteomes" id="UP000317572"/>
    </source>
</evidence>
<dbReference type="Pfam" id="PF00196">
    <property type="entry name" value="GerE"/>
    <property type="match status" value="1"/>
</dbReference>
<evidence type="ECO:0000256" key="1">
    <source>
        <dbReference type="ARBA" id="ARBA00022553"/>
    </source>
</evidence>
<dbReference type="InterPro" id="IPR011006">
    <property type="entry name" value="CheY-like_superfamily"/>
</dbReference>
<dbReference type="InterPro" id="IPR016032">
    <property type="entry name" value="Sig_transdc_resp-reg_C-effctor"/>
</dbReference>
<keyword evidence="3 7" id="KW-0238">DNA-binding</keyword>
<accession>A0A515CYV1</accession>
<gene>
    <name evidence="7" type="ORF">EGO53_16600</name>
</gene>